<comment type="cofactor">
    <cofactor evidence="1">
        <name>[4Fe-4S] cluster</name>
        <dbReference type="ChEBI" id="CHEBI:49883"/>
    </cofactor>
</comment>
<keyword evidence="3" id="KW-0479">Metal-binding</keyword>
<dbReference type="Proteomes" id="UP000292459">
    <property type="component" value="Unassembled WGS sequence"/>
</dbReference>
<sequence>MKKTHRSLISLQAGRWFKLIGGASYQHLPAIRNLALAYTLAGADCIDVAADPAVVSAVKESFHVISQLPRILEGTKFLGSRIPSELPLLMVSFSDGEDPHFRKAQFDPTRCPADCSRPCEAICPAAAIAFTPATAGVIEERCYGCGRCLPVCPIQQIATVTRATAPEAIAATLLEQVDAIEIHTQVGRYDSFMTLWATLQPHLHHLSVISISCPEQAGAIDYLWQLYEAIQPLPLPLIWQTDGRPMSGDIGRGTTHTTLRYARRMLQSGPPGYVQLAGGTNAHTAEKLPALALEQGSERAASAAGPMTAPALRPTLGGVAFGSFARRLLSPLLEDEATVPRFGSAVDRDERPSCDDSESLASSMLWLRQAVQLATSLVAPIKGVPSAALTWPANPEGDRAHGLAPPTEPRPYSPVIE</sequence>
<dbReference type="PROSITE" id="PS00198">
    <property type="entry name" value="4FE4S_FER_1"/>
    <property type="match status" value="1"/>
</dbReference>
<evidence type="ECO:0000313" key="9">
    <source>
        <dbReference type="Proteomes" id="UP000292459"/>
    </source>
</evidence>
<evidence type="ECO:0000256" key="4">
    <source>
        <dbReference type="ARBA" id="ARBA00023004"/>
    </source>
</evidence>
<dbReference type="AlphaFoldDB" id="A0A4Q7E9F6"/>
<feature type="domain" description="4Fe-4S ferredoxin-type" evidence="7">
    <location>
        <begin position="133"/>
        <end position="162"/>
    </location>
</feature>
<evidence type="ECO:0000313" key="8">
    <source>
        <dbReference type="EMBL" id="RZM79252.1"/>
    </source>
</evidence>
<dbReference type="OrthoDB" id="9789030at2"/>
<keyword evidence="2" id="KW-0004">4Fe-4S</keyword>
<dbReference type="EMBL" id="QVFV01000002">
    <property type="protein sequence ID" value="RZM79252.1"/>
    <property type="molecule type" value="Genomic_DNA"/>
</dbReference>
<dbReference type="InterPro" id="IPR057431">
    <property type="entry name" value="LdpA_Fe-S-bd"/>
</dbReference>
<keyword evidence="9" id="KW-1185">Reference proteome</keyword>
<comment type="caution">
    <text evidence="8">The sequence shown here is derived from an EMBL/GenBank/DDBJ whole genome shotgun (WGS) entry which is preliminary data.</text>
</comment>
<keyword evidence="5" id="KW-0411">Iron-sulfur</keyword>
<dbReference type="InterPro" id="IPR017900">
    <property type="entry name" value="4Fe4S_Fe_S_CS"/>
</dbReference>
<dbReference type="PANTHER" id="PTHR24960:SF79">
    <property type="entry name" value="PHOTOSYSTEM I IRON-SULFUR CENTER"/>
    <property type="match status" value="1"/>
</dbReference>
<feature type="region of interest" description="Disordered" evidence="6">
    <location>
        <begin position="392"/>
        <end position="417"/>
    </location>
</feature>
<gene>
    <name evidence="8" type="ORF">DYY88_10910</name>
</gene>
<dbReference type="Pfam" id="PF25160">
    <property type="entry name" value="LdpA_Fe-S-bd"/>
    <property type="match status" value="1"/>
</dbReference>
<proteinExistence type="predicted"/>
<keyword evidence="4" id="KW-0408">Iron</keyword>
<dbReference type="Gene3D" id="3.30.70.20">
    <property type="match status" value="1"/>
</dbReference>
<reference evidence="8 9" key="1">
    <citation type="submission" date="2018-11" db="EMBL/GenBank/DDBJ databases">
        <title>Whole genome sequencing of an environmental sample.</title>
        <authorList>
            <person name="Sarangi A.N."/>
            <person name="Singh D."/>
            <person name="Tripathy S."/>
        </authorList>
    </citation>
    <scope>NUCLEOTIDE SEQUENCE [LARGE SCALE GENOMIC DNA]</scope>
    <source>
        <strain evidence="8 9">Lakshadweep</strain>
    </source>
</reference>
<dbReference type="InterPro" id="IPR017896">
    <property type="entry name" value="4Fe4S_Fe-S-bd"/>
</dbReference>
<organism evidence="8 9">
    <name type="scientific">Leptolyngbya iicbica LK</name>
    <dbReference type="NCBI Taxonomy" id="2294035"/>
    <lineage>
        <taxon>Bacteria</taxon>
        <taxon>Bacillati</taxon>
        <taxon>Cyanobacteriota</taxon>
        <taxon>Cyanophyceae</taxon>
        <taxon>Leptolyngbyales</taxon>
        <taxon>Leptolyngbyaceae</taxon>
        <taxon>Leptolyngbya group</taxon>
        <taxon>Leptolyngbya</taxon>
        <taxon>Leptolyngbya iicbica</taxon>
    </lineage>
</organism>
<evidence type="ECO:0000256" key="6">
    <source>
        <dbReference type="SAM" id="MobiDB-lite"/>
    </source>
</evidence>
<dbReference type="PROSITE" id="PS51379">
    <property type="entry name" value="4FE4S_FER_2"/>
    <property type="match status" value="2"/>
</dbReference>
<evidence type="ECO:0000259" key="7">
    <source>
        <dbReference type="PROSITE" id="PS51379"/>
    </source>
</evidence>
<dbReference type="InterPro" id="IPR050157">
    <property type="entry name" value="PSI_iron-sulfur_center"/>
</dbReference>
<evidence type="ECO:0000256" key="3">
    <source>
        <dbReference type="ARBA" id="ARBA00022723"/>
    </source>
</evidence>
<dbReference type="GO" id="GO:0051539">
    <property type="term" value="F:4 iron, 4 sulfur cluster binding"/>
    <property type="evidence" value="ECO:0007669"/>
    <property type="project" value="UniProtKB-KW"/>
</dbReference>
<protein>
    <submittedName>
        <fullName evidence="8">4Fe-4S ferredoxin</fullName>
    </submittedName>
</protein>
<evidence type="ECO:0000256" key="2">
    <source>
        <dbReference type="ARBA" id="ARBA00022485"/>
    </source>
</evidence>
<name>A0A4Q7E9F6_9CYAN</name>
<dbReference type="Pfam" id="PF12617">
    <property type="entry name" value="LdpA_C"/>
    <property type="match status" value="1"/>
</dbReference>
<dbReference type="GO" id="GO:0046872">
    <property type="term" value="F:metal ion binding"/>
    <property type="evidence" value="ECO:0007669"/>
    <property type="project" value="UniProtKB-KW"/>
</dbReference>
<dbReference type="NCBIfam" id="NF045992">
    <property type="entry name" value="CircClkLdpA"/>
    <property type="match status" value="1"/>
</dbReference>
<dbReference type="PANTHER" id="PTHR24960">
    <property type="entry name" value="PHOTOSYSTEM I IRON-SULFUR CENTER-RELATED"/>
    <property type="match status" value="1"/>
</dbReference>
<evidence type="ECO:0000256" key="5">
    <source>
        <dbReference type="ARBA" id="ARBA00023014"/>
    </source>
</evidence>
<evidence type="ECO:0000256" key="1">
    <source>
        <dbReference type="ARBA" id="ARBA00001966"/>
    </source>
</evidence>
<dbReference type="InterPro" id="IPR021039">
    <property type="entry name" value="Fe-S-bd_prot_LdpA_C"/>
</dbReference>
<accession>A0A4Q7E9F6</accession>
<dbReference type="SUPFAM" id="SSF54862">
    <property type="entry name" value="4Fe-4S ferredoxins"/>
    <property type="match status" value="1"/>
</dbReference>
<feature type="compositionally biased region" description="Pro residues" evidence="6">
    <location>
        <begin position="406"/>
        <end position="417"/>
    </location>
</feature>
<dbReference type="RefSeq" id="WP_072041342.1">
    <property type="nucleotide sequence ID" value="NZ_QVFV01000002.1"/>
</dbReference>
<feature type="domain" description="4Fe-4S ferredoxin-type" evidence="7">
    <location>
        <begin position="102"/>
        <end position="132"/>
    </location>
</feature>